<proteinExistence type="predicted"/>
<sequence>MDTKSGYCSETGTFHSLRPPVNLPPATAPLSAASYALSLQSTSSWSVQTSALINSATGDRLSYSDFHNKVRTLSASLQTIIGLKRSSTAFILSPTSINIPILYFSLLSIGVVISPANPVSTPSEISRQIKLSKPVIAFATSETCNKLPKLRYRTILIDSPEFESMMTCSVSQLSIAEVSQSDVAAIMYSSGTTGQVKGVMLTHRNLIAIVAEYFAVRPLWTSQARLLYTVPYFHIFGLFYCLKSVALSETVVLMPKFDLKNMLRAVEEFRVTNIAVAPPVVVAMLKGDVTDGYDLSSLEAVGSGGAPLGKDVIKAFKDKFPSVCLFQGYGMTETTGATFRIVGEEESLRWGSVGKLIGNSEAKIIDPETGAALPPGKQGELWIRGPTTMKGYVDDLKATSEALGYDGWLRTGDLCYFDEDGYLFVVDRLKELIKYKGYQVAPAELEHLLQSHPEILDAAVIPFPDEEAGQVPMAFVVRQQGSILTEAQVMEYVAKQVAPYKKIRRVSFVSSIPKSAAGKILRKELRKIATPESKL</sequence>
<dbReference type="Proteomes" id="UP001060085">
    <property type="component" value="Linkage Group LG08"/>
</dbReference>
<comment type="caution">
    <text evidence="1">The sequence shown here is derived from an EMBL/GenBank/DDBJ whole genome shotgun (WGS) entry which is preliminary data.</text>
</comment>
<evidence type="ECO:0000313" key="2">
    <source>
        <dbReference type="Proteomes" id="UP001060085"/>
    </source>
</evidence>
<keyword evidence="2" id="KW-1185">Reference proteome</keyword>
<protein>
    <submittedName>
        <fullName evidence="1">Uncharacterized protein</fullName>
    </submittedName>
</protein>
<dbReference type="EMBL" id="CM044708">
    <property type="protein sequence ID" value="KAI5651122.1"/>
    <property type="molecule type" value="Genomic_DNA"/>
</dbReference>
<name>A0ACB9ZY09_CATRO</name>
<organism evidence="1 2">
    <name type="scientific">Catharanthus roseus</name>
    <name type="common">Madagascar periwinkle</name>
    <name type="synonym">Vinca rosea</name>
    <dbReference type="NCBI Taxonomy" id="4058"/>
    <lineage>
        <taxon>Eukaryota</taxon>
        <taxon>Viridiplantae</taxon>
        <taxon>Streptophyta</taxon>
        <taxon>Embryophyta</taxon>
        <taxon>Tracheophyta</taxon>
        <taxon>Spermatophyta</taxon>
        <taxon>Magnoliopsida</taxon>
        <taxon>eudicotyledons</taxon>
        <taxon>Gunneridae</taxon>
        <taxon>Pentapetalae</taxon>
        <taxon>asterids</taxon>
        <taxon>lamiids</taxon>
        <taxon>Gentianales</taxon>
        <taxon>Apocynaceae</taxon>
        <taxon>Rauvolfioideae</taxon>
        <taxon>Vinceae</taxon>
        <taxon>Catharanthinae</taxon>
        <taxon>Catharanthus</taxon>
    </lineage>
</organism>
<reference evidence="2" key="1">
    <citation type="journal article" date="2023" name="Nat. Plants">
        <title>Single-cell RNA sequencing provides a high-resolution roadmap for understanding the multicellular compartmentation of specialized metabolism.</title>
        <authorList>
            <person name="Sun S."/>
            <person name="Shen X."/>
            <person name="Li Y."/>
            <person name="Li Y."/>
            <person name="Wang S."/>
            <person name="Li R."/>
            <person name="Zhang H."/>
            <person name="Shen G."/>
            <person name="Guo B."/>
            <person name="Wei J."/>
            <person name="Xu J."/>
            <person name="St-Pierre B."/>
            <person name="Chen S."/>
            <person name="Sun C."/>
        </authorList>
    </citation>
    <scope>NUCLEOTIDE SEQUENCE [LARGE SCALE GENOMIC DNA]</scope>
</reference>
<evidence type="ECO:0000313" key="1">
    <source>
        <dbReference type="EMBL" id="KAI5651122.1"/>
    </source>
</evidence>
<gene>
    <name evidence="1" type="ORF">M9H77_37127</name>
</gene>
<accession>A0ACB9ZY09</accession>